<accession>I1BWY3</accession>
<dbReference type="InParanoid" id="I1BWY3"/>
<keyword evidence="2" id="KW-1185">Reference proteome</keyword>
<sequence>MNNQINNGSSSTDNESVQRMVETSTAMHHSNQMVIAQSMIHRPVNTIKAYSAKQEEWKVWCREQGFEDGYTVSDKKLTVGHKTAARNCKIQVLQLVVHGYCTKLSQTLTVCTSIESAFIRRLSDMGNGYWWNLRSLKVVL</sequence>
<name>I1BWY3_RHIO9</name>
<protein>
    <recommendedName>
        <fullName evidence="3">Ndc10 domain-containing protein</fullName>
    </recommendedName>
</protein>
<dbReference type="VEuPathDB" id="FungiDB:RO3G_05418"/>
<evidence type="ECO:0000313" key="1">
    <source>
        <dbReference type="EMBL" id="EIE80713.1"/>
    </source>
</evidence>
<evidence type="ECO:0008006" key="3">
    <source>
        <dbReference type="Google" id="ProtNLM"/>
    </source>
</evidence>
<dbReference type="GeneID" id="93612389"/>
<dbReference type="EMBL" id="CH476734">
    <property type="protein sequence ID" value="EIE80713.1"/>
    <property type="molecule type" value="Genomic_DNA"/>
</dbReference>
<proteinExistence type="predicted"/>
<gene>
    <name evidence="1" type="ORF">RO3G_05418</name>
</gene>
<dbReference type="AlphaFoldDB" id="I1BWY3"/>
<dbReference type="Proteomes" id="UP000009138">
    <property type="component" value="Unassembled WGS sequence"/>
</dbReference>
<dbReference type="RefSeq" id="XP_067516109.1">
    <property type="nucleotide sequence ID" value="XM_067660008.1"/>
</dbReference>
<organism evidence="1 2">
    <name type="scientific">Rhizopus delemar (strain RA 99-880 / ATCC MYA-4621 / FGSC 9543 / NRRL 43880)</name>
    <name type="common">Mucormycosis agent</name>
    <name type="synonym">Rhizopus arrhizus var. delemar</name>
    <dbReference type="NCBI Taxonomy" id="246409"/>
    <lineage>
        <taxon>Eukaryota</taxon>
        <taxon>Fungi</taxon>
        <taxon>Fungi incertae sedis</taxon>
        <taxon>Mucoromycota</taxon>
        <taxon>Mucoromycotina</taxon>
        <taxon>Mucoromycetes</taxon>
        <taxon>Mucorales</taxon>
        <taxon>Mucorineae</taxon>
        <taxon>Rhizopodaceae</taxon>
        <taxon>Rhizopus</taxon>
    </lineage>
</organism>
<reference evidence="1 2" key="1">
    <citation type="journal article" date="2009" name="PLoS Genet.">
        <title>Genomic analysis of the basal lineage fungus Rhizopus oryzae reveals a whole-genome duplication.</title>
        <authorList>
            <person name="Ma L.-J."/>
            <person name="Ibrahim A.S."/>
            <person name="Skory C."/>
            <person name="Grabherr M.G."/>
            <person name="Burger G."/>
            <person name="Butler M."/>
            <person name="Elias M."/>
            <person name="Idnurm A."/>
            <person name="Lang B.F."/>
            <person name="Sone T."/>
            <person name="Abe A."/>
            <person name="Calvo S.E."/>
            <person name="Corrochano L.M."/>
            <person name="Engels R."/>
            <person name="Fu J."/>
            <person name="Hansberg W."/>
            <person name="Kim J.-M."/>
            <person name="Kodira C.D."/>
            <person name="Koehrsen M.J."/>
            <person name="Liu B."/>
            <person name="Miranda-Saavedra D."/>
            <person name="O'Leary S."/>
            <person name="Ortiz-Castellanos L."/>
            <person name="Poulter R."/>
            <person name="Rodriguez-Romero J."/>
            <person name="Ruiz-Herrera J."/>
            <person name="Shen Y.-Q."/>
            <person name="Zeng Q."/>
            <person name="Galagan J."/>
            <person name="Birren B.W."/>
            <person name="Cuomo C.A."/>
            <person name="Wickes B.L."/>
        </authorList>
    </citation>
    <scope>NUCLEOTIDE SEQUENCE [LARGE SCALE GENOMIC DNA]</scope>
    <source>
        <strain evidence="2">RA 99-880 / ATCC MYA-4621 / FGSC 9543 / NRRL 43880</strain>
    </source>
</reference>
<evidence type="ECO:0000313" key="2">
    <source>
        <dbReference type="Proteomes" id="UP000009138"/>
    </source>
</evidence>